<dbReference type="RefSeq" id="WP_230866938.1">
    <property type="nucleotide sequence ID" value="NZ_CP046640.1"/>
</dbReference>
<feature type="transmembrane region" description="Helical" evidence="1">
    <location>
        <begin position="7"/>
        <end position="26"/>
    </location>
</feature>
<dbReference type="Pfam" id="PF10710">
    <property type="entry name" value="DUF2512"/>
    <property type="match status" value="1"/>
</dbReference>
<accession>A0A8A7KFN5</accession>
<dbReference type="KEGG" id="ifn:GM661_11340"/>
<keyword evidence="1" id="KW-0812">Transmembrane</keyword>
<keyword evidence="1" id="KW-1133">Transmembrane helix</keyword>
<name>A0A8A7KFN5_9FIRM</name>
<dbReference type="InterPro" id="IPR019649">
    <property type="entry name" value="DUF2512"/>
</dbReference>
<reference evidence="2" key="1">
    <citation type="submission" date="2019-12" db="EMBL/GenBank/DDBJ databases">
        <authorList>
            <person name="zhang j."/>
            <person name="sun C.M."/>
        </authorList>
    </citation>
    <scope>NUCLEOTIDE SEQUENCE</scope>
    <source>
        <strain evidence="2">NS-1</strain>
    </source>
</reference>
<feature type="transmembrane region" description="Helical" evidence="1">
    <location>
        <begin position="32"/>
        <end position="54"/>
    </location>
</feature>
<dbReference type="EMBL" id="CP046640">
    <property type="protein sequence ID" value="QTL98518.1"/>
    <property type="molecule type" value="Genomic_DNA"/>
</dbReference>
<keyword evidence="3" id="KW-1185">Reference proteome</keyword>
<keyword evidence="1" id="KW-0472">Membrane</keyword>
<evidence type="ECO:0000313" key="2">
    <source>
        <dbReference type="EMBL" id="QTL98518.1"/>
    </source>
</evidence>
<sequence length="116" mass="12963">MRTGMTLLIKFILTFVSAFIAFDLLLNNDISWILLLSLVAMLINYLIGDLMVLPAKGNMIASIGDGLLAAITAYIFDLLIPAFTTSWSTLLWFAILIGIAEYFFHLYLKKDEKVAP</sequence>
<dbReference type="AlphaFoldDB" id="A0A8A7KFN5"/>
<organism evidence="2 3">
    <name type="scientific">Iocasia fonsfrigidae</name>
    <dbReference type="NCBI Taxonomy" id="2682810"/>
    <lineage>
        <taxon>Bacteria</taxon>
        <taxon>Bacillati</taxon>
        <taxon>Bacillota</taxon>
        <taxon>Clostridia</taxon>
        <taxon>Halanaerobiales</taxon>
        <taxon>Halanaerobiaceae</taxon>
        <taxon>Iocasia</taxon>
    </lineage>
</organism>
<proteinExistence type="predicted"/>
<feature type="transmembrane region" description="Helical" evidence="1">
    <location>
        <begin position="90"/>
        <end position="108"/>
    </location>
</feature>
<gene>
    <name evidence="2" type="ORF">GM661_11340</name>
</gene>
<feature type="transmembrane region" description="Helical" evidence="1">
    <location>
        <begin position="66"/>
        <end position="84"/>
    </location>
</feature>
<dbReference type="Proteomes" id="UP000665020">
    <property type="component" value="Chromosome"/>
</dbReference>
<evidence type="ECO:0000313" key="3">
    <source>
        <dbReference type="Proteomes" id="UP000665020"/>
    </source>
</evidence>
<protein>
    <submittedName>
        <fullName evidence="2">DUF2512 family protein</fullName>
    </submittedName>
</protein>
<evidence type="ECO:0000256" key="1">
    <source>
        <dbReference type="SAM" id="Phobius"/>
    </source>
</evidence>